<feature type="signal peptide" evidence="1">
    <location>
        <begin position="1"/>
        <end position="20"/>
    </location>
</feature>
<dbReference type="EMBL" id="QQTP01000009">
    <property type="protein sequence ID" value="RDJ22897.1"/>
    <property type="molecule type" value="Genomic_DNA"/>
</dbReference>
<evidence type="ECO:0000313" key="3">
    <source>
        <dbReference type="Proteomes" id="UP000255207"/>
    </source>
</evidence>
<evidence type="ECO:0000256" key="1">
    <source>
        <dbReference type="SAM" id="SignalP"/>
    </source>
</evidence>
<name>A0A370L3A1_9HYPH</name>
<feature type="chain" id="PRO_5030068322" description="Porin" evidence="1">
    <location>
        <begin position="21"/>
        <end position="136"/>
    </location>
</feature>
<reference evidence="3" key="1">
    <citation type="submission" date="2018-07" db="EMBL/GenBank/DDBJ databases">
        <authorList>
            <person name="Safronova V.I."/>
            <person name="Chirak E.R."/>
            <person name="Sazanova A.L."/>
        </authorList>
    </citation>
    <scope>NUCLEOTIDE SEQUENCE [LARGE SCALE GENOMIC DNA]</scope>
    <source>
        <strain evidence="3">RCAM04685</strain>
    </source>
</reference>
<protein>
    <recommendedName>
        <fullName evidence="4">Porin</fullName>
    </recommendedName>
</protein>
<accession>A0A370L3A1</accession>
<keyword evidence="3" id="KW-1185">Reference proteome</keyword>
<dbReference type="OrthoDB" id="8255413at2"/>
<evidence type="ECO:0008006" key="4">
    <source>
        <dbReference type="Google" id="ProtNLM"/>
    </source>
</evidence>
<keyword evidence="1" id="KW-0732">Signal</keyword>
<dbReference type="AlphaFoldDB" id="A0A370L3A1"/>
<comment type="caution">
    <text evidence="2">The sequence shown here is derived from an EMBL/GenBank/DDBJ whole genome shotgun (WGS) entry which is preliminary data.</text>
</comment>
<sequence>MPRFALCLLAALAVAAPAAAQSIGQPIPGHGDALAKSRLPAALKQQQAARACPEYGPGFVKVEGSTLCVRAGGQVRAEFGKRSYNSRGSSFGSSARALGYVEARGTTGLGEIRGVFVGGGSVGNLSRDRYEGGFYR</sequence>
<gene>
    <name evidence="2" type="ORF">DWE98_17150</name>
</gene>
<dbReference type="Proteomes" id="UP000255207">
    <property type="component" value="Unassembled WGS sequence"/>
</dbReference>
<proteinExistence type="predicted"/>
<dbReference type="RefSeq" id="WP_114830508.1">
    <property type="nucleotide sequence ID" value="NZ_QQTO01000012.1"/>
</dbReference>
<organism evidence="2 3">
    <name type="scientific">Bosea caraganae</name>
    <dbReference type="NCBI Taxonomy" id="2763117"/>
    <lineage>
        <taxon>Bacteria</taxon>
        <taxon>Pseudomonadati</taxon>
        <taxon>Pseudomonadota</taxon>
        <taxon>Alphaproteobacteria</taxon>
        <taxon>Hyphomicrobiales</taxon>
        <taxon>Boseaceae</taxon>
        <taxon>Bosea</taxon>
    </lineage>
</organism>
<evidence type="ECO:0000313" key="2">
    <source>
        <dbReference type="EMBL" id="RDJ22897.1"/>
    </source>
</evidence>